<evidence type="ECO:0000256" key="6">
    <source>
        <dbReference type="ARBA" id="ARBA00022763"/>
    </source>
</evidence>
<dbReference type="PANTHER" id="PTHR10815:SF13">
    <property type="entry name" value="METHYLATED-DNA--PROTEIN-CYSTEINE METHYLTRANSFERASE"/>
    <property type="match status" value="1"/>
</dbReference>
<organism evidence="11 12">
    <name type="scientific">Mucilaginibacter arboris</name>
    <dbReference type="NCBI Taxonomy" id="2682090"/>
    <lineage>
        <taxon>Bacteria</taxon>
        <taxon>Pseudomonadati</taxon>
        <taxon>Bacteroidota</taxon>
        <taxon>Sphingobacteriia</taxon>
        <taxon>Sphingobacteriales</taxon>
        <taxon>Sphingobacteriaceae</taxon>
        <taxon>Mucilaginibacter</taxon>
    </lineage>
</organism>
<keyword evidence="12" id="KW-1185">Reference proteome</keyword>
<keyword evidence="5 9" id="KW-0808">Transferase</keyword>
<dbReference type="InterPro" id="IPR036631">
    <property type="entry name" value="MGMT_N_sf"/>
</dbReference>
<comment type="miscellaneous">
    <text evidence="9">This enzyme catalyzes only one turnover and therefore is not strictly catalytic. According to one definition, an enzyme is a biocatalyst that acts repeatedly and over many reaction cycles.</text>
</comment>
<keyword evidence="4 9" id="KW-0489">Methyltransferase</keyword>
<dbReference type="GO" id="GO:0032259">
    <property type="term" value="P:methylation"/>
    <property type="evidence" value="ECO:0007669"/>
    <property type="project" value="UniProtKB-KW"/>
</dbReference>
<dbReference type="NCBIfam" id="TIGR00589">
    <property type="entry name" value="ogt"/>
    <property type="match status" value="1"/>
</dbReference>
<evidence type="ECO:0000256" key="8">
    <source>
        <dbReference type="ARBA" id="ARBA00049348"/>
    </source>
</evidence>
<dbReference type="InterPro" id="IPR023546">
    <property type="entry name" value="MGMT"/>
</dbReference>
<keyword evidence="3 9" id="KW-0963">Cytoplasm</keyword>
<dbReference type="PANTHER" id="PTHR10815">
    <property type="entry name" value="METHYLATED-DNA--PROTEIN-CYSTEINE METHYLTRANSFERASE"/>
    <property type="match status" value="1"/>
</dbReference>
<comment type="function">
    <text evidence="9">Involved in the cellular defense against the biological effects of O6-methylguanine (O6-MeG) and O4-methylthymine (O4-MeT) in DNA. Repairs the methylated nucleobase in DNA by stoichiometrically transferring the methyl group to a cysteine residue in the enzyme. This is a suicide reaction: the enzyme is irreversibly inactivated.</text>
</comment>
<evidence type="ECO:0000256" key="3">
    <source>
        <dbReference type="ARBA" id="ARBA00022490"/>
    </source>
</evidence>
<dbReference type="InterPro" id="IPR036217">
    <property type="entry name" value="MethylDNA_cys_MeTrfase_DNAb"/>
</dbReference>
<reference evidence="11 12" key="1">
    <citation type="submission" date="2019-12" db="EMBL/GenBank/DDBJ databases">
        <title>Mucilaginibacter sp. HMF7410 genome sequencing and assembly.</title>
        <authorList>
            <person name="Kang H."/>
            <person name="Cha I."/>
            <person name="Kim H."/>
            <person name="Joh K."/>
        </authorList>
    </citation>
    <scope>NUCLEOTIDE SEQUENCE [LARGE SCALE GENOMIC DNA]</scope>
    <source>
        <strain evidence="11 12">HMF7410</strain>
    </source>
</reference>
<feature type="domain" description="Methylated-DNA-[protein]-cysteine S-methyltransferase DNA binding" evidence="10">
    <location>
        <begin position="70"/>
        <end position="149"/>
    </location>
</feature>
<dbReference type="InterPro" id="IPR001497">
    <property type="entry name" value="MethylDNA_cys_MeTrfase_AS"/>
</dbReference>
<comment type="caution">
    <text evidence="11">The sequence shown here is derived from an EMBL/GenBank/DDBJ whole genome shotgun (WGS) entry which is preliminary data.</text>
</comment>
<accession>A0A7K1T0W1</accession>
<dbReference type="SUPFAM" id="SSF46767">
    <property type="entry name" value="Methylated DNA-protein cysteine methyltransferase, C-terminal domain"/>
    <property type="match status" value="1"/>
</dbReference>
<dbReference type="EC" id="2.1.1.63" evidence="9"/>
<dbReference type="InterPro" id="IPR014048">
    <property type="entry name" value="MethylDNA_cys_MeTrfase_DNA-bd"/>
</dbReference>
<dbReference type="GO" id="GO:0006307">
    <property type="term" value="P:DNA alkylation repair"/>
    <property type="evidence" value="ECO:0007669"/>
    <property type="project" value="UniProtKB-UniRule"/>
</dbReference>
<evidence type="ECO:0000256" key="2">
    <source>
        <dbReference type="ARBA" id="ARBA00008711"/>
    </source>
</evidence>
<sequence length="160" mass="17955">MPIAHYRSPIGVVRIEETEGIISAISVLDEETELVGPQTEVTKLAGQQLHEYFAGKRSMFDFPYQQPGTPFQQQVWQELCKVEFGKTKSYLQLAEQFGNPLAIRAIASANGKNKLWIVVPCHRIIGKNGELTGYAGGLWRKKWLLQHEAIVAGKAQTELF</sequence>
<dbReference type="Proteomes" id="UP000462014">
    <property type="component" value="Unassembled WGS sequence"/>
</dbReference>
<comment type="subcellular location">
    <subcellularLocation>
        <location evidence="9">Cytoplasm</location>
    </subcellularLocation>
</comment>
<dbReference type="FunFam" id="1.10.10.10:FF:000214">
    <property type="entry name" value="Methylated-DNA--protein-cysteine methyltransferase"/>
    <property type="match status" value="1"/>
</dbReference>
<evidence type="ECO:0000313" key="11">
    <source>
        <dbReference type="EMBL" id="MVN22920.1"/>
    </source>
</evidence>
<dbReference type="Gene3D" id="3.30.160.70">
    <property type="entry name" value="Methylated DNA-protein cysteine methyltransferase domain"/>
    <property type="match status" value="1"/>
</dbReference>
<dbReference type="GO" id="GO:0005737">
    <property type="term" value="C:cytoplasm"/>
    <property type="evidence" value="ECO:0007669"/>
    <property type="project" value="UniProtKB-SubCell"/>
</dbReference>
<protein>
    <recommendedName>
        <fullName evidence="9">Methylated-DNA--protein-cysteine methyltransferase</fullName>
        <ecNumber evidence="9">2.1.1.63</ecNumber>
    </recommendedName>
    <alternativeName>
        <fullName evidence="9">6-O-methylguanine-DNA methyltransferase</fullName>
        <shortName evidence="9">MGMT</shortName>
    </alternativeName>
    <alternativeName>
        <fullName evidence="9">O-6-methylguanine-DNA-alkyltransferase</fullName>
    </alternativeName>
</protein>
<evidence type="ECO:0000256" key="9">
    <source>
        <dbReference type="HAMAP-Rule" id="MF_00772"/>
    </source>
</evidence>
<feature type="active site" description="Nucleophile; methyl group acceptor" evidence="9">
    <location>
        <position position="121"/>
    </location>
</feature>
<evidence type="ECO:0000256" key="1">
    <source>
        <dbReference type="ARBA" id="ARBA00001286"/>
    </source>
</evidence>
<dbReference type="AlphaFoldDB" id="A0A7K1T0W1"/>
<dbReference type="Pfam" id="PF01035">
    <property type="entry name" value="DNA_binding_1"/>
    <property type="match status" value="1"/>
</dbReference>
<dbReference type="InterPro" id="IPR036388">
    <property type="entry name" value="WH-like_DNA-bd_sf"/>
</dbReference>
<dbReference type="HAMAP" id="MF_00772">
    <property type="entry name" value="OGT"/>
    <property type="match status" value="1"/>
</dbReference>
<dbReference type="Gene3D" id="1.10.10.10">
    <property type="entry name" value="Winged helix-like DNA-binding domain superfamily/Winged helix DNA-binding domain"/>
    <property type="match status" value="1"/>
</dbReference>
<evidence type="ECO:0000256" key="4">
    <source>
        <dbReference type="ARBA" id="ARBA00022603"/>
    </source>
</evidence>
<comment type="catalytic activity">
    <reaction evidence="1 9">
        <text>a 4-O-methyl-thymidine in DNA + L-cysteinyl-[protein] = a thymidine in DNA + S-methyl-L-cysteinyl-[protein]</text>
        <dbReference type="Rhea" id="RHEA:53428"/>
        <dbReference type="Rhea" id="RHEA-COMP:10131"/>
        <dbReference type="Rhea" id="RHEA-COMP:10132"/>
        <dbReference type="Rhea" id="RHEA-COMP:13555"/>
        <dbReference type="Rhea" id="RHEA-COMP:13556"/>
        <dbReference type="ChEBI" id="CHEBI:29950"/>
        <dbReference type="ChEBI" id="CHEBI:82612"/>
        <dbReference type="ChEBI" id="CHEBI:137386"/>
        <dbReference type="ChEBI" id="CHEBI:137387"/>
        <dbReference type="EC" id="2.1.1.63"/>
    </reaction>
</comment>
<evidence type="ECO:0000256" key="7">
    <source>
        <dbReference type="ARBA" id="ARBA00023204"/>
    </source>
</evidence>
<dbReference type="PROSITE" id="PS00374">
    <property type="entry name" value="MGMT"/>
    <property type="match status" value="1"/>
</dbReference>
<dbReference type="GO" id="GO:0003908">
    <property type="term" value="F:methylated-DNA-[protein]-cysteine S-methyltransferase activity"/>
    <property type="evidence" value="ECO:0007669"/>
    <property type="project" value="UniProtKB-UniRule"/>
</dbReference>
<evidence type="ECO:0000256" key="5">
    <source>
        <dbReference type="ARBA" id="ARBA00022679"/>
    </source>
</evidence>
<gene>
    <name evidence="11" type="ORF">GO621_15450</name>
</gene>
<name>A0A7K1T0W1_9SPHI</name>
<evidence type="ECO:0000313" key="12">
    <source>
        <dbReference type="Proteomes" id="UP000462014"/>
    </source>
</evidence>
<proteinExistence type="inferred from homology"/>
<keyword evidence="6 9" id="KW-0227">DNA damage</keyword>
<dbReference type="SUPFAM" id="SSF53155">
    <property type="entry name" value="Methylated DNA-protein cysteine methyltransferase domain"/>
    <property type="match status" value="1"/>
</dbReference>
<comment type="catalytic activity">
    <reaction evidence="8 9">
        <text>a 6-O-methyl-2'-deoxyguanosine in DNA + L-cysteinyl-[protein] = S-methyl-L-cysteinyl-[protein] + a 2'-deoxyguanosine in DNA</text>
        <dbReference type="Rhea" id="RHEA:24000"/>
        <dbReference type="Rhea" id="RHEA-COMP:10131"/>
        <dbReference type="Rhea" id="RHEA-COMP:10132"/>
        <dbReference type="Rhea" id="RHEA-COMP:11367"/>
        <dbReference type="Rhea" id="RHEA-COMP:11368"/>
        <dbReference type="ChEBI" id="CHEBI:29950"/>
        <dbReference type="ChEBI" id="CHEBI:82612"/>
        <dbReference type="ChEBI" id="CHEBI:85445"/>
        <dbReference type="ChEBI" id="CHEBI:85448"/>
        <dbReference type="EC" id="2.1.1.63"/>
    </reaction>
</comment>
<evidence type="ECO:0000259" key="10">
    <source>
        <dbReference type="Pfam" id="PF01035"/>
    </source>
</evidence>
<keyword evidence="7 9" id="KW-0234">DNA repair</keyword>
<comment type="similarity">
    <text evidence="2 9">Belongs to the MGMT family.</text>
</comment>
<dbReference type="CDD" id="cd06445">
    <property type="entry name" value="ATase"/>
    <property type="match status" value="1"/>
</dbReference>
<dbReference type="EMBL" id="WPIK01000015">
    <property type="protein sequence ID" value="MVN22920.1"/>
    <property type="molecule type" value="Genomic_DNA"/>
</dbReference>